<dbReference type="PANTHER" id="PTHR30069">
    <property type="entry name" value="TONB-DEPENDENT OUTER MEMBRANE RECEPTOR"/>
    <property type="match status" value="1"/>
</dbReference>
<dbReference type="Pfam" id="PF13620">
    <property type="entry name" value="CarboxypepD_reg"/>
    <property type="match status" value="1"/>
</dbReference>
<reference evidence="2" key="1">
    <citation type="submission" date="2018-05" db="EMBL/GenBank/DDBJ databases">
        <authorList>
            <person name="Lanie J.A."/>
            <person name="Ng W.-L."/>
            <person name="Kazmierczak K.M."/>
            <person name="Andrzejewski T.M."/>
            <person name="Davidsen T.M."/>
            <person name="Wayne K.J."/>
            <person name="Tettelin H."/>
            <person name="Glass J.I."/>
            <person name="Rusch D."/>
            <person name="Podicherti R."/>
            <person name="Tsui H.-C.T."/>
            <person name="Winkler M.E."/>
        </authorList>
    </citation>
    <scope>NUCLEOTIDE SEQUENCE</scope>
</reference>
<dbReference type="Gene3D" id="2.60.40.1120">
    <property type="entry name" value="Carboxypeptidase-like, regulatory domain"/>
    <property type="match status" value="1"/>
</dbReference>
<feature type="domain" description="TonB-dependent transporter Oar-like beta-barrel" evidence="1">
    <location>
        <begin position="238"/>
        <end position="845"/>
    </location>
</feature>
<dbReference type="GO" id="GO:0044718">
    <property type="term" value="P:siderophore transmembrane transport"/>
    <property type="evidence" value="ECO:0007669"/>
    <property type="project" value="TreeGrafter"/>
</dbReference>
<proteinExistence type="predicted"/>
<dbReference type="Pfam" id="PF25183">
    <property type="entry name" value="OMP_b-brl_4"/>
    <property type="match status" value="1"/>
</dbReference>
<dbReference type="InterPro" id="IPR057601">
    <property type="entry name" value="Oar-like_b-barrel"/>
</dbReference>
<gene>
    <name evidence="2" type="ORF">METZ01_LOCUS64607</name>
</gene>
<dbReference type="EMBL" id="UINC01004096">
    <property type="protein sequence ID" value="SVA11753.1"/>
    <property type="molecule type" value="Genomic_DNA"/>
</dbReference>
<dbReference type="PANTHER" id="PTHR30069:SF46">
    <property type="entry name" value="OAR PROTEIN"/>
    <property type="match status" value="1"/>
</dbReference>
<organism evidence="2">
    <name type="scientific">marine metagenome</name>
    <dbReference type="NCBI Taxonomy" id="408172"/>
    <lineage>
        <taxon>unclassified sequences</taxon>
        <taxon>metagenomes</taxon>
        <taxon>ecological metagenomes</taxon>
    </lineage>
</organism>
<dbReference type="GO" id="GO:0009279">
    <property type="term" value="C:cell outer membrane"/>
    <property type="evidence" value="ECO:0007669"/>
    <property type="project" value="TreeGrafter"/>
</dbReference>
<evidence type="ECO:0000259" key="1">
    <source>
        <dbReference type="Pfam" id="PF25183"/>
    </source>
</evidence>
<dbReference type="InterPro" id="IPR037066">
    <property type="entry name" value="Plug_dom_sf"/>
</dbReference>
<protein>
    <recommendedName>
        <fullName evidence="1">TonB-dependent transporter Oar-like beta-barrel domain-containing protein</fullName>
    </recommendedName>
</protein>
<evidence type="ECO:0000313" key="2">
    <source>
        <dbReference type="EMBL" id="SVA11753.1"/>
    </source>
</evidence>
<feature type="non-terminal residue" evidence="2">
    <location>
        <position position="847"/>
    </location>
</feature>
<dbReference type="AlphaFoldDB" id="A0A381TCW0"/>
<name>A0A381TCW0_9ZZZZ</name>
<sequence>MTSFKKLFLLSSIFTFLLASVPVLADVDTTSSLRGSVNVSGATVLAEHTPTGITKATTAGTSGNFTLTFLPVGGPYEITVSAPGYQSEQQGGIYLVLNETASVKITLARSDAEELVVTAAAGSVIVRTGTGTLLSRDQMDAVPTINRSVADFAKMDPRVSINSASSRYTEISVMGANNRFNDFSIDGVSFNDPFGLNANGFATMRNPISLDFVDQISIDITPYDVARGNNTGGSIAVVTKSGSNEFHGSAYYSERDESNVGEDTNGNDYPKFQEEIKTFTASGPIIKDRLFFFVGYEEFEKSNPALYGTVDSGAQNPAESLTTAQADRIKNIASSVYGYDAGIINNASFPETHEEYTVKIDAVLNDANRAILNYSKAESYYPRKYNGGSTVFSNNYYAKPPVIERKSVTLYSDITDRLRTKLKFTQWSMDENDASIGDGLFPEVRLNLGGDSVYLGGDRYRGANHIMVDEDILVFKADYDNDDNVLTFGIERTETDVYNLFIARYNGEVQFDSIDDFETGLWSYLRFHTPIAGNDQVGTAAADFSIEKDTIYAQNKWYAGDDLTFTFGFRYDKVLTPDYPHLNPKFLERNGIGNNQRFDFDLIQPRVSFNYDATSSFGDRVVDATIRGGRGLFLGRIPRVWYGNAYSRSGGLTDYNRFRSYSDVIGPMPASSTADPHFFWLGPTSSYEVRSAWYGDAQGTDPGFEAPSSWRTNIALDLLTTKGYDFTVEYNRDQINEGVFYQDLGITQTGTLADGRGTYTGAGDFWLSNTELGDTEAITFIMKKEWNDVKFMTAYTNMDASDVYALTSAQAESAYGYQQRWDGENMSANRSSFMVEHKFLATLDYTT</sequence>
<dbReference type="GO" id="GO:0015344">
    <property type="term" value="F:siderophore uptake transmembrane transporter activity"/>
    <property type="evidence" value="ECO:0007669"/>
    <property type="project" value="TreeGrafter"/>
</dbReference>
<dbReference type="Gene3D" id="2.170.130.10">
    <property type="entry name" value="TonB-dependent receptor, plug domain"/>
    <property type="match status" value="1"/>
</dbReference>
<dbReference type="SUPFAM" id="SSF56935">
    <property type="entry name" value="Porins"/>
    <property type="match status" value="1"/>
</dbReference>
<dbReference type="SUPFAM" id="SSF49464">
    <property type="entry name" value="Carboxypeptidase regulatory domain-like"/>
    <property type="match status" value="1"/>
</dbReference>
<dbReference type="InterPro" id="IPR039426">
    <property type="entry name" value="TonB-dep_rcpt-like"/>
</dbReference>
<accession>A0A381TCW0</accession>
<dbReference type="InterPro" id="IPR008969">
    <property type="entry name" value="CarboxyPept-like_regulatory"/>
</dbReference>